<dbReference type="EMBL" id="CP030840">
    <property type="protein sequence ID" value="AXC15896.1"/>
    <property type="molecule type" value="Genomic_DNA"/>
</dbReference>
<dbReference type="RefSeq" id="WP_114210484.1">
    <property type="nucleotide sequence ID" value="NZ_CP030840.1"/>
</dbReference>
<feature type="region of interest" description="Disordered" evidence="1">
    <location>
        <begin position="1"/>
        <end position="21"/>
    </location>
</feature>
<feature type="region of interest" description="Disordered" evidence="1">
    <location>
        <begin position="68"/>
        <end position="110"/>
    </location>
</feature>
<dbReference type="Proteomes" id="UP000253606">
    <property type="component" value="Chromosome"/>
</dbReference>
<organism evidence="2 3">
    <name type="scientific">Acidisarcina polymorpha</name>
    <dbReference type="NCBI Taxonomy" id="2211140"/>
    <lineage>
        <taxon>Bacteria</taxon>
        <taxon>Pseudomonadati</taxon>
        <taxon>Acidobacteriota</taxon>
        <taxon>Terriglobia</taxon>
        <taxon>Terriglobales</taxon>
        <taxon>Acidobacteriaceae</taxon>
        <taxon>Acidisarcina</taxon>
    </lineage>
</organism>
<evidence type="ECO:0000313" key="2">
    <source>
        <dbReference type="EMBL" id="AXC15896.1"/>
    </source>
</evidence>
<reference evidence="2 3" key="1">
    <citation type="journal article" date="2018" name="Front. Microbiol.">
        <title>Hydrolytic Capabilities as a Key to Environmental Success: Chitinolytic and Cellulolytic Acidobacteria From Acidic Sub-arctic Soils and Boreal Peatlands.</title>
        <authorList>
            <person name="Belova S.E."/>
            <person name="Ravin N.V."/>
            <person name="Pankratov T.A."/>
            <person name="Rakitin A.L."/>
            <person name="Ivanova A.A."/>
            <person name="Beletsky A.V."/>
            <person name="Mardanov A.V."/>
            <person name="Sinninghe Damste J.S."/>
            <person name="Dedysh S.N."/>
        </authorList>
    </citation>
    <scope>NUCLEOTIDE SEQUENCE [LARGE SCALE GENOMIC DNA]</scope>
    <source>
        <strain evidence="2 3">SBC82</strain>
    </source>
</reference>
<name>A0A2Z5GB82_9BACT</name>
<keyword evidence="3" id="KW-1185">Reference proteome</keyword>
<feature type="compositionally biased region" description="Polar residues" evidence="1">
    <location>
        <begin position="68"/>
        <end position="88"/>
    </location>
</feature>
<proteinExistence type="predicted"/>
<accession>A0A2Z5GB82</accession>
<dbReference type="KEGG" id="abas:ACPOL_6684"/>
<protein>
    <submittedName>
        <fullName evidence="2">Uncharacterized protein</fullName>
    </submittedName>
</protein>
<evidence type="ECO:0000313" key="3">
    <source>
        <dbReference type="Proteomes" id="UP000253606"/>
    </source>
</evidence>
<evidence type="ECO:0000256" key="1">
    <source>
        <dbReference type="SAM" id="MobiDB-lite"/>
    </source>
</evidence>
<dbReference type="AlphaFoldDB" id="A0A2Z5GB82"/>
<sequence length="110" mass="11583">MSLRSIASGATAEIEEDPQVATAKLQSSIPFRSEKELIAVGELDAIACTVPAFSQHADDAIGVISQQRTLSKATPGRTTASSRNQAVPFSNERPPNITRNGSPPDIPIPS</sequence>
<gene>
    <name evidence="2" type="ORF">ACPOL_6684</name>
</gene>